<organism evidence="1 2">
    <name type="scientific">Rubinisphaera brasiliensis (strain ATCC 49424 / DSM 5305 / JCM 21570 / IAM 15109 / NBRC 103401 / IFAM 1448)</name>
    <name type="common">Planctomyces brasiliensis</name>
    <dbReference type="NCBI Taxonomy" id="756272"/>
    <lineage>
        <taxon>Bacteria</taxon>
        <taxon>Pseudomonadati</taxon>
        <taxon>Planctomycetota</taxon>
        <taxon>Planctomycetia</taxon>
        <taxon>Planctomycetales</taxon>
        <taxon>Planctomycetaceae</taxon>
        <taxon>Rubinisphaera</taxon>
    </lineage>
</organism>
<dbReference type="HOGENOM" id="CLU_051837_0_0_0"/>
<proteinExistence type="predicted"/>
<name>F0SL01_RUBBR</name>
<protein>
    <submittedName>
        <fullName evidence="1">Uncharacterized protein</fullName>
    </submittedName>
</protein>
<keyword evidence="2" id="KW-1185">Reference proteome</keyword>
<sequence length="433" mass="48506">MNGEFSSVERHLTADPAIDVSIPEGICVSFRRSCPIPTMSQDLFQQNRRPRYAHAGTCRSDLSGIERQKRAIYLHKRDRGEGRRLSRPVLTGKGSTMFFRMRGIALLTTALVVGGTAQVEAQHVPGQGAKSTMQSDDFEAEKWDFHYNMPKSSREQDQQVRHPIAFSSNKKWREGPKRGTPDSVVRVATPAGGLEGSQYSLAIKSKMTGIPNRVTYQQQQDDLLLASRPVPVSWLPSCVVRVYMPPFEEWEDRTGSHFGVRADLRTTITEEGGEPESSRERRGGLFGRLFRSGLVEKTEPYWPGMFIQFHSKTDPKYDRDSAMIVVRGDVTGNVMPGPMITEPGWWTLGMSFTADGAVHFYASPGVDDLTPEDRIASEFPYGYKAHTFTTMFFNSVNMDDGATMSTEFIIDDPAIYYAGRRTQQATSGSSTRR</sequence>
<evidence type="ECO:0000313" key="2">
    <source>
        <dbReference type="Proteomes" id="UP000006860"/>
    </source>
</evidence>
<dbReference type="eggNOG" id="ENOG502Z87U">
    <property type="taxonomic scope" value="Bacteria"/>
</dbReference>
<accession>F0SL01</accession>
<dbReference type="Proteomes" id="UP000006860">
    <property type="component" value="Chromosome"/>
</dbReference>
<dbReference type="AlphaFoldDB" id="F0SL01"/>
<dbReference type="EMBL" id="CP002546">
    <property type="protein sequence ID" value="ADY59854.1"/>
    <property type="molecule type" value="Genomic_DNA"/>
</dbReference>
<reference evidence="2" key="1">
    <citation type="submission" date="2011-02" db="EMBL/GenBank/DDBJ databases">
        <title>The complete genome of Planctomyces brasiliensis DSM 5305.</title>
        <authorList>
            <person name="Lucas S."/>
            <person name="Copeland A."/>
            <person name="Lapidus A."/>
            <person name="Bruce D."/>
            <person name="Goodwin L."/>
            <person name="Pitluck S."/>
            <person name="Kyrpides N."/>
            <person name="Mavromatis K."/>
            <person name="Pagani I."/>
            <person name="Ivanova N."/>
            <person name="Ovchinnikova G."/>
            <person name="Lu M."/>
            <person name="Detter J.C."/>
            <person name="Han C."/>
            <person name="Land M."/>
            <person name="Hauser L."/>
            <person name="Markowitz V."/>
            <person name="Cheng J.-F."/>
            <person name="Hugenholtz P."/>
            <person name="Woyke T."/>
            <person name="Wu D."/>
            <person name="Tindall B."/>
            <person name="Pomrenke H.G."/>
            <person name="Brambilla E."/>
            <person name="Klenk H.-P."/>
            <person name="Eisen J.A."/>
        </authorList>
    </citation>
    <scope>NUCLEOTIDE SEQUENCE [LARGE SCALE GENOMIC DNA]</scope>
    <source>
        <strain evidence="2">ATCC 49424 / DSM 5305 / JCM 21570 / NBRC 103401 / IFAM 1448</strain>
    </source>
</reference>
<dbReference type="STRING" id="756272.Plabr_2252"/>
<dbReference type="KEGG" id="pbs:Plabr_2252"/>
<evidence type="ECO:0000313" key="1">
    <source>
        <dbReference type="EMBL" id="ADY59854.1"/>
    </source>
</evidence>
<gene>
    <name evidence="1" type="ordered locus">Plabr_2252</name>
</gene>